<accession>A0A6P2RIU0</accession>
<gene>
    <name evidence="2" type="ORF">BPA30113_06413</name>
</gene>
<evidence type="ECO:0000256" key="1">
    <source>
        <dbReference type="SAM" id="MobiDB-lite"/>
    </source>
</evidence>
<feature type="region of interest" description="Disordered" evidence="1">
    <location>
        <begin position="1"/>
        <end position="22"/>
    </location>
</feature>
<dbReference type="Proteomes" id="UP000494330">
    <property type="component" value="Unassembled WGS sequence"/>
</dbReference>
<evidence type="ECO:0000313" key="3">
    <source>
        <dbReference type="Proteomes" id="UP000494330"/>
    </source>
</evidence>
<sequence length="332" mass="37885">MTATKKRKTVTRHVKHASTTGTDQKSLVKAVIQSDIGEWVHPKTGDKFYIDETTRFPSVTFEIETNDPPPYQWKWSIVWDAQVSSLRESAKRGKKVRSFSETGSFTSNDTTWDAKLNDKIIGGKLSVEVKAGTTDFRRTVFILGKNPAKDDVLNYLKAIPNTAGFDLILEQESRFKNFINADNEPVVAGDRGYGITQMTNPAPSYEQVWNWKENIKAGVALWQLKQKAAIASFDGVPYTEEQLRRETFTRWNGGSYYKANTKTQTLERRDIQCDTQTGNIGWDMKDPTNIGKTEAELHDRDKDEYKKMKGGQGKDHRWMYSGICYVDHIFGR</sequence>
<feature type="compositionally biased region" description="Basic residues" evidence="1">
    <location>
        <begin position="1"/>
        <end position="16"/>
    </location>
</feature>
<dbReference type="EMBL" id="CABVQD010000035">
    <property type="protein sequence ID" value="VWC33145.1"/>
    <property type="molecule type" value="Genomic_DNA"/>
</dbReference>
<organism evidence="2 3">
    <name type="scientific">Burkholderia paludis</name>
    <dbReference type="NCBI Taxonomy" id="1506587"/>
    <lineage>
        <taxon>Bacteria</taxon>
        <taxon>Pseudomonadati</taxon>
        <taxon>Pseudomonadota</taxon>
        <taxon>Betaproteobacteria</taxon>
        <taxon>Burkholderiales</taxon>
        <taxon>Burkholderiaceae</taxon>
        <taxon>Burkholderia</taxon>
        <taxon>Burkholderia cepacia complex</taxon>
    </lineage>
</organism>
<dbReference type="AlphaFoldDB" id="A0A6P2RIU0"/>
<protein>
    <submittedName>
        <fullName evidence="2">Uncharacterized protein</fullName>
    </submittedName>
</protein>
<proteinExistence type="predicted"/>
<name>A0A6P2RIU0_9BURK</name>
<keyword evidence="3" id="KW-1185">Reference proteome</keyword>
<dbReference type="RefSeq" id="WP_034200097.1">
    <property type="nucleotide sequence ID" value="NZ_CABVQD010000035.1"/>
</dbReference>
<reference evidence="2 3" key="1">
    <citation type="submission" date="2019-09" db="EMBL/GenBank/DDBJ databases">
        <authorList>
            <person name="Depoorter E."/>
        </authorList>
    </citation>
    <scope>NUCLEOTIDE SEQUENCE [LARGE SCALE GENOMIC DNA]</scope>
    <source>
        <strain evidence="2">LMG 30113</strain>
    </source>
</reference>
<evidence type="ECO:0000313" key="2">
    <source>
        <dbReference type="EMBL" id="VWC33145.1"/>
    </source>
</evidence>